<dbReference type="AlphaFoldDB" id="A0AAN8N7U8"/>
<evidence type="ECO:0000313" key="1">
    <source>
        <dbReference type="EMBL" id="KAK6356417.1"/>
    </source>
</evidence>
<evidence type="ECO:0000313" key="2">
    <source>
        <dbReference type="Proteomes" id="UP001313282"/>
    </source>
</evidence>
<name>A0AAN8N7U8_9PEZI</name>
<protein>
    <submittedName>
        <fullName evidence="1">Uncharacterized protein</fullName>
    </submittedName>
</protein>
<comment type="caution">
    <text evidence="1">The sequence shown here is derived from an EMBL/GenBank/DDBJ whole genome shotgun (WGS) entry which is preliminary data.</text>
</comment>
<dbReference type="EMBL" id="JAVHNR010000001">
    <property type="protein sequence ID" value="KAK6356417.1"/>
    <property type="molecule type" value="Genomic_DNA"/>
</dbReference>
<dbReference type="Proteomes" id="UP001313282">
    <property type="component" value="Unassembled WGS sequence"/>
</dbReference>
<keyword evidence="2" id="KW-1185">Reference proteome</keyword>
<organism evidence="1 2">
    <name type="scientific">Orbilia javanica</name>
    <dbReference type="NCBI Taxonomy" id="47235"/>
    <lineage>
        <taxon>Eukaryota</taxon>
        <taxon>Fungi</taxon>
        <taxon>Dikarya</taxon>
        <taxon>Ascomycota</taxon>
        <taxon>Pezizomycotina</taxon>
        <taxon>Orbiliomycetes</taxon>
        <taxon>Orbiliales</taxon>
        <taxon>Orbiliaceae</taxon>
        <taxon>Orbilia</taxon>
    </lineage>
</organism>
<accession>A0AAN8N7U8</accession>
<gene>
    <name evidence="1" type="ORF">TWF718_000777</name>
</gene>
<proteinExistence type="predicted"/>
<reference evidence="1 2" key="1">
    <citation type="submission" date="2019-10" db="EMBL/GenBank/DDBJ databases">
        <authorList>
            <person name="Palmer J.M."/>
        </authorList>
    </citation>
    <scope>NUCLEOTIDE SEQUENCE [LARGE SCALE GENOMIC DNA]</scope>
    <source>
        <strain evidence="1 2">TWF718</strain>
    </source>
</reference>
<sequence>MFGRLAVGGGAVLGTFQIFSWLGQKFDKINERIDEVNKKIDERMTRKGAFYQTIEVGKRSPGNTEVLAMAGPAPALVPGTGIFAEL</sequence>